<evidence type="ECO:0000313" key="2">
    <source>
        <dbReference type="Proteomes" id="UP000191672"/>
    </source>
</evidence>
<dbReference type="EMBL" id="MDYN01000013">
    <property type="protein sequence ID" value="OQD84440.1"/>
    <property type="molecule type" value="Genomic_DNA"/>
</dbReference>
<gene>
    <name evidence="1" type="ORF">PENANT_c013G08078</name>
</gene>
<dbReference type="Proteomes" id="UP000191672">
    <property type="component" value="Unassembled WGS sequence"/>
</dbReference>
<name>A0A1V6Q5B8_9EURO</name>
<proteinExistence type="predicted"/>
<sequence>MIKASLEAKPEMERRSAWFFQFGFTSPGDVNPSTNVL</sequence>
<accession>A0A1V6Q5B8</accession>
<protein>
    <submittedName>
        <fullName evidence="1">Uncharacterized protein</fullName>
    </submittedName>
</protein>
<organism evidence="1 2">
    <name type="scientific">Penicillium antarcticum</name>
    <dbReference type="NCBI Taxonomy" id="416450"/>
    <lineage>
        <taxon>Eukaryota</taxon>
        <taxon>Fungi</taxon>
        <taxon>Dikarya</taxon>
        <taxon>Ascomycota</taxon>
        <taxon>Pezizomycotina</taxon>
        <taxon>Eurotiomycetes</taxon>
        <taxon>Eurotiomycetidae</taxon>
        <taxon>Eurotiales</taxon>
        <taxon>Aspergillaceae</taxon>
        <taxon>Penicillium</taxon>
    </lineage>
</organism>
<dbReference type="AlphaFoldDB" id="A0A1V6Q5B8"/>
<comment type="caution">
    <text evidence="1">The sequence shown here is derived from an EMBL/GenBank/DDBJ whole genome shotgun (WGS) entry which is preliminary data.</text>
</comment>
<evidence type="ECO:0000313" key="1">
    <source>
        <dbReference type="EMBL" id="OQD84440.1"/>
    </source>
</evidence>
<keyword evidence="2" id="KW-1185">Reference proteome</keyword>
<reference evidence="2" key="1">
    <citation type="journal article" date="2017" name="Nat. Microbiol.">
        <title>Global analysis of biosynthetic gene clusters reveals vast potential of secondary metabolite production in Penicillium species.</title>
        <authorList>
            <person name="Nielsen J.C."/>
            <person name="Grijseels S."/>
            <person name="Prigent S."/>
            <person name="Ji B."/>
            <person name="Dainat J."/>
            <person name="Nielsen K.F."/>
            <person name="Frisvad J.C."/>
            <person name="Workman M."/>
            <person name="Nielsen J."/>
        </authorList>
    </citation>
    <scope>NUCLEOTIDE SEQUENCE [LARGE SCALE GENOMIC DNA]</scope>
    <source>
        <strain evidence="2">IBT 31811</strain>
    </source>
</reference>